<feature type="region of interest" description="Disordered" evidence="1">
    <location>
        <begin position="53"/>
        <end position="72"/>
    </location>
</feature>
<reference evidence="2" key="2">
    <citation type="submission" date="2014-07" db="EMBL/GenBank/DDBJ databases">
        <authorList>
            <person name="Hull J."/>
        </authorList>
    </citation>
    <scope>NUCLEOTIDE SEQUENCE</scope>
</reference>
<protein>
    <submittedName>
        <fullName evidence="2">Phosphorylase b kinase gamma catalytic chain, testis/liver isoform</fullName>
    </submittedName>
</protein>
<keyword evidence="2" id="KW-0808">Transferase</keyword>
<dbReference type="AlphaFoldDB" id="A0A0A9YRD4"/>
<feature type="compositionally biased region" description="Low complexity" evidence="1">
    <location>
        <begin position="62"/>
        <end position="72"/>
    </location>
</feature>
<proteinExistence type="predicted"/>
<feature type="non-terminal residue" evidence="2">
    <location>
        <position position="1"/>
    </location>
</feature>
<evidence type="ECO:0000256" key="1">
    <source>
        <dbReference type="SAM" id="MobiDB-lite"/>
    </source>
</evidence>
<gene>
    <name evidence="2" type="primary">Phkg2</name>
    <name evidence="2" type="ORF">CM83_101651</name>
</gene>
<dbReference type="EMBL" id="GBHO01009413">
    <property type="protein sequence ID" value="JAG34191.1"/>
    <property type="molecule type" value="Transcribed_RNA"/>
</dbReference>
<dbReference type="InterPro" id="IPR011009">
    <property type="entry name" value="Kinase-like_dom_sf"/>
</dbReference>
<evidence type="ECO:0000313" key="2">
    <source>
        <dbReference type="EMBL" id="JAG34191.1"/>
    </source>
</evidence>
<accession>A0A0A9YRD4</accession>
<dbReference type="Gene3D" id="1.10.510.10">
    <property type="entry name" value="Transferase(Phosphotransferase) domain 1"/>
    <property type="match status" value="1"/>
</dbReference>
<feature type="region of interest" description="Disordered" evidence="1">
    <location>
        <begin position="189"/>
        <end position="210"/>
    </location>
</feature>
<keyword evidence="2" id="KW-0418">Kinase</keyword>
<reference evidence="2" key="1">
    <citation type="journal article" date="2014" name="PLoS ONE">
        <title>Transcriptome-Based Identification of ABC Transporters in the Western Tarnished Plant Bug Lygus hesperus.</title>
        <authorList>
            <person name="Hull J.J."/>
            <person name="Chaney K."/>
            <person name="Geib S.M."/>
            <person name="Fabrick J.A."/>
            <person name="Brent C.S."/>
            <person name="Walsh D."/>
            <person name="Lavine L.C."/>
        </authorList>
    </citation>
    <scope>NUCLEOTIDE SEQUENCE</scope>
</reference>
<organism evidence="2">
    <name type="scientific">Lygus hesperus</name>
    <name type="common">Western plant bug</name>
    <dbReference type="NCBI Taxonomy" id="30085"/>
    <lineage>
        <taxon>Eukaryota</taxon>
        <taxon>Metazoa</taxon>
        <taxon>Ecdysozoa</taxon>
        <taxon>Arthropoda</taxon>
        <taxon>Hexapoda</taxon>
        <taxon>Insecta</taxon>
        <taxon>Pterygota</taxon>
        <taxon>Neoptera</taxon>
        <taxon>Paraneoptera</taxon>
        <taxon>Hemiptera</taxon>
        <taxon>Heteroptera</taxon>
        <taxon>Panheteroptera</taxon>
        <taxon>Cimicomorpha</taxon>
        <taxon>Miridae</taxon>
        <taxon>Mirini</taxon>
        <taxon>Lygus</taxon>
    </lineage>
</organism>
<dbReference type="SUPFAM" id="SSF56112">
    <property type="entry name" value="Protein kinase-like (PK-like)"/>
    <property type="match status" value="1"/>
</dbReference>
<sequence>QQQQQEQQQQQQQEQQVHITIVPTTLEKIFTHTTSVQNTLTHIARRVGEGPDIHAGVQHTATGSGSVSQSTVQSVPDSTCSIPVNGASDDVAEIHRFISWCNAHTLTRTQDVHVSQECLFADLVGKLLQSDPERRLTPMMALMHPFLWSSQLDQGTRVMFYPPSTLPVGGRCCYSCSCDSSGGDVYPAPQHTVSNDVDTPMQPTDPVGYI</sequence>
<dbReference type="GO" id="GO:0016301">
    <property type="term" value="F:kinase activity"/>
    <property type="evidence" value="ECO:0007669"/>
    <property type="project" value="UniProtKB-KW"/>
</dbReference>
<name>A0A0A9YRD4_LYGHE</name>